<dbReference type="GO" id="GO:0005634">
    <property type="term" value="C:nucleus"/>
    <property type="evidence" value="ECO:0007669"/>
    <property type="project" value="TreeGrafter"/>
</dbReference>
<dbReference type="Pfam" id="PF13307">
    <property type="entry name" value="Helicase_C_2"/>
    <property type="match status" value="1"/>
</dbReference>
<protein>
    <recommendedName>
        <fullName evidence="1">ATP-dependent helicase C-terminal domain-containing protein</fullName>
    </recommendedName>
</protein>
<dbReference type="Gene3D" id="3.40.50.300">
    <property type="entry name" value="P-loop containing nucleotide triphosphate hydrolases"/>
    <property type="match status" value="1"/>
</dbReference>
<keyword evidence="3" id="KW-1185">Reference proteome</keyword>
<proteinExistence type="predicted"/>
<organism evidence="2 3">
    <name type="scientific">Colobus angolensis palliatus</name>
    <name type="common">Peters' Angolan colobus</name>
    <dbReference type="NCBI Taxonomy" id="336983"/>
    <lineage>
        <taxon>Eukaryota</taxon>
        <taxon>Metazoa</taxon>
        <taxon>Chordata</taxon>
        <taxon>Craniata</taxon>
        <taxon>Vertebrata</taxon>
        <taxon>Euteleostomi</taxon>
        <taxon>Mammalia</taxon>
        <taxon>Eutheria</taxon>
        <taxon>Euarchontoglires</taxon>
        <taxon>Primates</taxon>
        <taxon>Haplorrhini</taxon>
        <taxon>Catarrhini</taxon>
        <taxon>Cercopithecidae</taxon>
        <taxon>Colobinae</taxon>
        <taxon>Colobus</taxon>
    </lineage>
</organism>
<dbReference type="GO" id="GO:0034085">
    <property type="term" value="P:establishment of sister chromatid cohesion"/>
    <property type="evidence" value="ECO:0007669"/>
    <property type="project" value="TreeGrafter"/>
</dbReference>
<dbReference type="GO" id="GO:0005524">
    <property type="term" value="F:ATP binding"/>
    <property type="evidence" value="ECO:0007669"/>
    <property type="project" value="InterPro"/>
</dbReference>
<dbReference type="PANTHER" id="PTHR11472:SF41">
    <property type="entry name" value="ATP-DEPENDENT DNA HELICASE DDX11-RELATED"/>
    <property type="match status" value="1"/>
</dbReference>
<dbReference type="InterPro" id="IPR027417">
    <property type="entry name" value="P-loop_NTPase"/>
</dbReference>
<dbReference type="InterPro" id="IPR006555">
    <property type="entry name" value="ATP-dep_Helicase_C"/>
</dbReference>
<accession>A0A2K5JZ76</accession>
<evidence type="ECO:0000313" key="2">
    <source>
        <dbReference type="Ensembl" id="ENSCANP00000034166.1"/>
    </source>
</evidence>
<dbReference type="AlphaFoldDB" id="A0A2K5JZ76"/>
<feature type="domain" description="ATP-dependent helicase C-terminal" evidence="1">
    <location>
        <begin position="1"/>
        <end position="39"/>
    </location>
</feature>
<dbReference type="InterPro" id="IPR045028">
    <property type="entry name" value="DinG/Rad3-like"/>
</dbReference>
<name>A0A2K5JZ76_COLAP</name>
<reference evidence="2" key="1">
    <citation type="submission" date="2025-08" db="UniProtKB">
        <authorList>
            <consortium name="Ensembl"/>
        </authorList>
    </citation>
    <scope>IDENTIFICATION</scope>
</reference>
<dbReference type="GO" id="GO:0006139">
    <property type="term" value="P:nucleobase-containing compound metabolic process"/>
    <property type="evidence" value="ECO:0007669"/>
    <property type="project" value="InterPro"/>
</dbReference>
<dbReference type="Ensembl" id="ENSCANT00000057396.1">
    <property type="protein sequence ID" value="ENSCANP00000034166.1"/>
    <property type="gene ID" value="ENSCANG00000040755.1"/>
</dbReference>
<dbReference type="GO" id="GO:0003676">
    <property type="term" value="F:nucleic acid binding"/>
    <property type="evidence" value="ECO:0007669"/>
    <property type="project" value="InterPro"/>
</dbReference>
<sequence>MSEGINFSDNPGRCVVMAGMPFPNIRSPELQERMAYLAHTLVSVPSVGHQAPKGFCQPSVPGPVLDLSPRAGQCHLWFCHCCCVEVQSCLFLSREPPPPRDGSSHCLLPAQLHQEKSASS</sequence>
<dbReference type="STRING" id="336983.ENSCANP00000034166"/>
<dbReference type="GO" id="GO:0003678">
    <property type="term" value="F:DNA helicase activity"/>
    <property type="evidence" value="ECO:0007669"/>
    <property type="project" value="TreeGrafter"/>
</dbReference>
<evidence type="ECO:0000259" key="1">
    <source>
        <dbReference type="Pfam" id="PF13307"/>
    </source>
</evidence>
<evidence type="ECO:0000313" key="3">
    <source>
        <dbReference type="Proteomes" id="UP000233080"/>
    </source>
</evidence>
<dbReference type="GO" id="GO:0016818">
    <property type="term" value="F:hydrolase activity, acting on acid anhydrides, in phosphorus-containing anhydrides"/>
    <property type="evidence" value="ECO:0007669"/>
    <property type="project" value="InterPro"/>
</dbReference>
<reference evidence="2" key="2">
    <citation type="submission" date="2025-09" db="UniProtKB">
        <authorList>
            <consortium name="Ensembl"/>
        </authorList>
    </citation>
    <scope>IDENTIFICATION</scope>
</reference>
<dbReference type="PANTHER" id="PTHR11472">
    <property type="entry name" value="DNA REPAIR DEAD HELICASE RAD3/XP-D SUBFAMILY MEMBER"/>
    <property type="match status" value="1"/>
</dbReference>
<dbReference type="Proteomes" id="UP000233080">
    <property type="component" value="Unassembled WGS sequence"/>
</dbReference>